<evidence type="ECO:0000256" key="1">
    <source>
        <dbReference type="SAM" id="MobiDB-lite"/>
    </source>
</evidence>
<keyword evidence="3" id="KW-1185">Reference proteome</keyword>
<sequence>MCRMRMKAKSINIASQSTAEDAIAAAEEVENPGFPANDNDPDIGEIGSSTGNGGGTVTNASAPPPSVARADYIPHQRRQYTPLAGHRSFQRTPFGSRFPHIHPLGNLSLNIQSTNRVIRVVDRQNPVPSAKKKVDLLTTASTPPRSTTLGTLRYRGPILQRLLANDKTDKVINSTDIAALFEAEGEPSGPSATATDRIIIQGNDDEFFADIGELAIESATKDEDDRAWQCGWPFCDLLPPLVVGVVRLLLNLRLGLRRRFVWIGVPRHPEDQWDLGVF</sequence>
<dbReference type="Proteomes" id="UP000182658">
    <property type="component" value="Unassembled WGS sequence"/>
</dbReference>
<evidence type="ECO:0000313" key="3">
    <source>
        <dbReference type="Proteomes" id="UP000182658"/>
    </source>
</evidence>
<organism evidence="2 3">
    <name type="scientific">Coniochaeta ligniaria NRRL 30616</name>
    <dbReference type="NCBI Taxonomy" id="1408157"/>
    <lineage>
        <taxon>Eukaryota</taxon>
        <taxon>Fungi</taxon>
        <taxon>Dikarya</taxon>
        <taxon>Ascomycota</taxon>
        <taxon>Pezizomycotina</taxon>
        <taxon>Sordariomycetes</taxon>
        <taxon>Sordariomycetidae</taxon>
        <taxon>Coniochaetales</taxon>
        <taxon>Coniochaetaceae</taxon>
        <taxon>Coniochaeta</taxon>
    </lineage>
</organism>
<dbReference type="AlphaFoldDB" id="A0A1J7IWI6"/>
<feature type="region of interest" description="Disordered" evidence="1">
    <location>
        <begin position="33"/>
        <end position="66"/>
    </location>
</feature>
<protein>
    <submittedName>
        <fullName evidence="2">Uncharacterized protein</fullName>
    </submittedName>
</protein>
<proteinExistence type="predicted"/>
<gene>
    <name evidence="2" type="ORF">CONLIGDRAFT_641333</name>
</gene>
<dbReference type="InParanoid" id="A0A1J7IWI6"/>
<accession>A0A1J7IWI6</accession>
<reference evidence="2 3" key="1">
    <citation type="submission" date="2016-10" db="EMBL/GenBank/DDBJ databases">
        <title>Draft genome sequence of Coniochaeta ligniaria NRRL30616, a lignocellulolytic fungus for bioabatement of inhibitors in plant biomass hydrolysates.</title>
        <authorList>
            <consortium name="DOE Joint Genome Institute"/>
            <person name="Jimenez D.J."/>
            <person name="Hector R.E."/>
            <person name="Riley R."/>
            <person name="Sun H."/>
            <person name="Grigoriev I.V."/>
            <person name="Van Elsas J.D."/>
            <person name="Nichols N.N."/>
        </authorList>
    </citation>
    <scope>NUCLEOTIDE SEQUENCE [LARGE SCALE GENOMIC DNA]</scope>
    <source>
        <strain evidence="2 3">NRRL 30616</strain>
    </source>
</reference>
<name>A0A1J7IWI6_9PEZI</name>
<dbReference type="EMBL" id="KV875095">
    <property type="protein sequence ID" value="OIW31531.1"/>
    <property type="molecule type" value="Genomic_DNA"/>
</dbReference>
<evidence type="ECO:0000313" key="2">
    <source>
        <dbReference type="EMBL" id="OIW31531.1"/>
    </source>
</evidence>